<accession>A0A1L3ZZ83</accession>
<dbReference type="KEGG" id="sphj:BSL82_02740"/>
<protein>
    <recommendedName>
        <fullName evidence="1">SCP domain-containing protein</fullName>
    </recommendedName>
</protein>
<dbReference type="Proteomes" id="UP000182063">
    <property type="component" value="Chromosome"/>
</dbReference>
<dbReference type="STRING" id="1921510.BSL82_02740"/>
<feature type="domain" description="SCP" evidence="1">
    <location>
        <begin position="2"/>
        <end position="136"/>
    </location>
</feature>
<evidence type="ECO:0000313" key="2">
    <source>
        <dbReference type="EMBL" id="API60909.1"/>
    </source>
</evidence>
<evidence type="ECO:0000259" key="1">
    <source>
        <dbReference type="SMART" id="SM00198"/>
    </source>
</evidence>
<dbReference type="EMBL" id="CP018221">
    <property type="protein sequence ID" value="API60909.1"/>
    <property type="molecule type" value="Genomic_DNA"/>
</dbReference>
<dbReference type="PROSITE" id="PS01009">
    <property type="entry name" value="CRISP_1"/>
    <property type="match status" value="1"/>
</dbReference>
<dbReference type="PANTHER" id="PTHR10334">
    <property type="entry name" value="CYSTEINE-RICH SECRETORY PROTEIN-RELATED"/>
    <property type="match status" value="1"/>
</dbReference>
<dbReference type="SUPFAM" id="SSF55797">
    <property type="entry name" value="PR-1-like"/>
    <property type="match status" value="1"/>
</dbReference>
<keyword evidence="3" id="KW-1185">Reference proteome</keyword>
<name>A0A1L3ZZ83_9SPHN</name>
<dbReference type="InterPro" id="IPR001283">
    <property type="entry name" value="CRISP-related"/>
</dbReference>
<organism evidence="2 3">
    <name type="scientific">Tardibacter chloracetimidivorans</name>
    <dbReference type="NCBI Taxonomy" id="1921510"/>
    <lineage>
        <taxon>Bacteria</taxon>
        <taxon>Pseudomonadati</taxon>
        <taxon>Pseudomonadota</taxon>
        <taxon>Alphaproteobacteria</taxon>
        <taxon>Sphingomonadales</taxon>
        <taxon>Sphingomonadaceae</taxon>
        <taxon>Tardibacter</taxon>
    </lineage>
</organism>
<sequence length="140" mass="15797">MEAVLAVHNEVRGAANLPRLNWSDALARRAAQWATYLAARQLVAHSETNMAEGENIWVGTAGAFSYELMLRDWADEARFFRAGRFPHISTTGNWEDVGHYSQMIWRGSRHVGCAVATGDGWDYLVCRYDVQANLFGQMPY</sequence>
<dbReference type="InterPro" id="IPR018244">
    <property type="entry name" value="Allrgn_V5/Tpx1_CS"/>
</dbReference>
<dbReference type="OrthoDB" id="9794228at2"/>
<reference evidence="3" key="1">
    <citation type="submission" date="2016-11" db="EMBL/GenBank/DDBJ databases">
        <title>Complete Genome Sequence of alachlor-degrading Sphingomonas sp. strain JJ-A5.</title>
        <authorList>
            <person name="Lee H."/>
            <person name="Ka J.-O."/>
        </authorList>
    </citation>
    <scope>NUCLEOTIDE SEQUENCE [LARGE SCALE GENOMIC DNA]</scope>
    <source>
        <strain evidence="3">JJ-A5</strain>
    </source>
</reference>
<dbReference type="AlphaFoldDB" id="A0A1L3ZZ83"/>
<dbReference type="InterPro" id="IPR014044">
    <property type="entry name" value="CAP_dom"/>
</dbReference>
<evidence type="ECO:0000313" key="3">
    <source>
        <dbReference type="Proteomes" id="UP000182063"/>
    </source>
</evidence>
<dbReference type="InterPro" id="IPR002413">
    <property type="entry name" value="V5_allergen-like"/>
</dbReference>
<dbReference type="GO" id="GO:0005576">
    <property type="term" value="C:extracellular region"/>
    <property type="evidence" value="ECO:0007669"/>
    <property type="project" value="InterPro"/>
</dbReference>
<gene>
    <name evidence="2" type="ORF">BSL82_02740</name>
</gene>
<dbReference type="PRINTS" id="PR00837">
    <property type="entry name" value="V5TPXLIKE"/>
</dbReference>
<dbReference type="SMART" id="SM00198">
    <property type="entry name" value="SCP"/>
    <property type="match status" value="1"/>
</dbReference>
<dbReference type="Gene3D" id="3.40.33.10">
    <property type="entry name" value="CAP"/>
    <property type="match status" value="1"/>
</dbReference>
<dbReference type="PRINTS" id="PR00838">
    <property type="entry name" value="V5ALLERGEN"/>
</dbReference>
<proteinExistence type="predicted"/>
<dbReference type="Pfam" id="PF00188">
    <property type="entry name" value="CAP"/>
    <property type="match status" value="1"/>
</dbReference>
<dbReference type="InterPro" id="IPR035940">
    <property type="entry name" value="CAP_sf"/>
</dbReference>